<feature type="region of interest" description="Disordered" evidence="1">
    <location>
        <begin position="1"/>
        <end position="25"/>
    </location>
</feature>
<name>A0A6J4RSJ6_9ACTN</name>
<evidence type="ECO:0000256" key="1">
    <source>
        <dbReference type="SAM" id="MobiDB-lite"/>
    </source>
</evidence>
<reference evidence="2" key="1">
    <citation type="submission" date="2020-02" db="EMBL/GenBank/DDBJ databases">
        <authorList>
            <person name="Meier V. D."/>
        </authorList>
    </citation>
    <scope>NUCLEOTIDE SEQUENCE</scope>
    <source>
        <strain evidence="2">AVDCRST_MAG38</strain>
    </source>
</reference>
<dbReference type="EMBL" id="CADCVJ010000152">
    <property type="protein sequence ID" value="CAA9478105.1"/>
    <property type="molecule type" value="Genomic_DNA"/>
</dbReference>
<gene>
    <name evidence="2" type="ORF">AVDCRST_MAG38-1870</name>
</gene>
<dbReference type="AlphaFoldDB" id="A0A6J4RSJ6"/>
<accession>A0A6J4RSJ6</accession>
<evidence type="ECO:0000313" key="2">
    <source>
        <dbReference type="EMBL" id="CAA9478105.1"/>
    </source>
</evidence>
<proteinExistence type="predicted"/>
<feature type="region of interest" description="Disordered" evidence="1">
    <location>
        <begin position="46"/>
        <end position="84"/>
    </location>
</feature>
<protein>
    <submittedName>
        <fullName evidence="2">Uncharacterized protein</fullName>
    </submittedName>
</protein>
<sequence>MSGSTGVRRRAPAGGSDVTTSGRSRVFSAWSIAETSSLGIDDLSIGLENTRGDGAPHPGHATEAGAVPSGRMMSKRPSSSHRYS</sequence>
<organism evidence="2">
    <name type="scientific">uncultured Solirubrobacteraceae bacterium</name>
    <dbReference type="NCBI Taxonomy" id="1162706"/>
    <lineage>
        <taxon>Bacteria</taxon>
        <taxon>Bacillati</taxon>
        <taxon>Actinomycetota</taxon>
        <taxon>Thermoleophilia</taxon>
        <taxon>Solirubrobacterales</taxon>
        <taxon>Solirubrobacteraceae</taxon>
        <taxon>environmental samples</taxon>
    </lineage>
</organism>